<dbReference type="AlphaFoldDB" id="A0A3Q7F9V6"/>
<evidence type="ECO:0000313" key="3">
    <source>
        <dbReference type="Proteomes" id="UP000004994"/>
    </source>
</evidence>
<dbReference type="Gramene" id="Solyc02g085705.1.1">
    <property type="protein sequence ID" value="Solyc02g085705.1.1"/>
    <property type="gene ID" value="Solyc02g085705.1"/>
</dbReference>
<accession>A0A3Q7F9V6</accession>
<reference evidence="2" key="1">
    <citation type="journal article" date="2012" name="Nature">
        <title>The tomato genome sequence provides insights into fleshy fruit evolution.</title>
        <authorList>
            <consortium name="Tomato Genome Consortium"/>
        </authorList>
    </citation>
    <scope>NUCLEOTIDE SEQUENCE [LARGE SCALE GENOMIC DNA]</scope>
    <source>
        <strain evidence="2">cv. Heinz 1706</strain>
    </source>
</reference>
<keyword evidence="1" id="KW-0472">Membrane</keyword>
<dbReference type="EnsemblPlants" id="Solyc02g085705.1.1">
    <property type="protein sequence ID" value="Solyc02g085705.1.1"/>
    <property type="gene ID" value="Solyc02g085705.1"/>
</dbReference>
<feature type="transmembrane region" description="Helical" evidence="1">
    <location>
        <begin position="6"/>
        <end position="25"/>
    </location>
</feature>
<organism evidence="2">
    <name type="scientific">Solanum lycopersicum</name>
    <name type="common">Tomato</name>
    <name type="synonym">Lycopersicon esculentum</name>
    <dbReference type="NCBI Taxonomy" id="4081"/>
    <lineage>
        <taxon>Eukaryota</taxon>
        <taxon>Viridiplantae</taxon>
        <taxon>Streptophyta</taxon>
        <taxon>Embryophyta</taxon>
        <taxon>Tracheophyta</taxon>
        <taxon>Spermatophyta</taxon>
        <taxon>Magnoliopsida</taxon>
        <taxon>eudicotyledons</taxon>
        <taxon>Gunneridae</taxon>
        <taxon>Pentapetalae</taxon>
        <taxon>asterids</taxon>
        <taxon>lamiids</taxon>
        <taxon>Solanales</taxon>
        <taxon>Solanaceae</taxon>
        <taxon>Solanoideae</taxon>
        <taxon>Solaneae</taxon>
        <taxon>Solanum</taxon>
        <taxon>Solanum subgen. Lycopersicon</taxon>
    </lineage>
</organism>
<keyword evidence="1" id="KW-0812">Transmembrane</keyword>
<name>A0A3Q7F9V6_SOLLC</name>
<dbReference type="Proteomes" id="UP000004994">
    <property type="component" value="Chromosome 2"/>
</dbReference>
<protein>
    <submittedName>
        <fullName evidence="2">Uncharacterized protein</fullName>
    </submittedName>
</protein>
<sequence>MNIVHLQWFCDLLISLVFLYLYCFVNKIAAPDGILSHEMIHAATNEQQQFLNESDIARAVNAAIIIIMKYMAEYPLRYLWLLGLSSWDFGGHLAAVLCLVRAAGCSSLVMILAGDDKSDGFGVKYLVGSASLKFVRFMGCASVWRKKKNGWAK</sequence>
<evidence type="ECO:0000256" key="1">
    <source>
        <dbReference type="SAM" id="Phobius"/>
    </source>
</evidence>
<proteinExistence type="predicted"/>
<keyword evidence="1" id="KW-1133">Transmembrane helix</keyword>
<keyword evidence="3" id="KW-1185">Reference proteome</keyword>
<evidence type="ECO:0000313" key="2">
    <source>
        <dbReference type="EnsemblPlants" id="Solyc02g085705.1.1"/>
    </source>
</evidence>
<dbReference type="InParanoid" id="A0A3Q7F9V6"/>
<reference evidence="2" key="2">
    <citation type="submission" date="2019-01" db="UniProtKB">
        <authorList>
            <consortium name="EnsemblPlants"/>
        </authorList>
    </citation>
    <scope>IDENTIFICATION</scope>
    <source>
        <strain evidence="2">cv. Heinz 1706</strain>
    </source>
</reference>